<dbReference type="AlphaFoldDB" id="A0A1H2WML6"/>
<dbReference type="PANTHER" id="PTHR39323">
    <property type="entry name" value="BLR1149 PROTEIN"/>
    <property type="match status" value="1"/>
</dbReference>
<dbReference type="InterPro" id="IPR026336">
    <property type="entry name" value="PdeM-like"/>
</dbReference>
<dbReference type="Gene3D" id="3.60.21.10">
    <property type="match status" value="1"/>
</dbReference>
<organism evidence="1 2">
    <name type="scientific">Albimonas donghaensis</name>
    <dbReference type="NCBI Taxonomy" id="356660"/>
    <lineage>
        <taxon>Bacteria</taxon>
        <taxon>Pseudomonadati</taxon>
        <taxon>Pseudomonadota</taxon>
        <taxon>Alphaproteobacteria</taxon>
        <taxon>Rhodobacterales</taxon>
        <taxon>Paracoccaceae</taxon>
        <taxon>Albimonas</taxon>
    </lineage>
</organism>
<dbReference type="PANTHER" id="PTHR39323:SF1">
    <property type="entry name" value="BLR1149 PROTEIN"/>
    <property type="match status" value="1"/>
</dbReference>
<protein>
    <submittedName>
        <fullName evidence="1">Putative phosphoesterase</fullName>
    </submittedName>
</protein>
<name>A0A1H2WML6_9RHOB</name>
<gene>
    <name evidence="1" type="ORF">SAMN05444336_102423</name>
</gene>
<dbReference type="InterPro" id="IPR029052">
    <property type="entry name" value="Metallo-depent_PP-like"/>
</dbReference>
<proteinExistence type="predicted"/>
<dbReference type="NCBIfam" id="TIGR04123">
    <property type="entry name" value="P_estr_lig_assc"/>
    <property type="match status" value="1"/>
</dbReference>
<evidence type="ECO:0000313" key="1">
    <source>
        <dbReference type="EMBL" id="SDW81504.1"/>
    </source>
</evidence>
<keyword evidence="2" id="KW-1185">Reference proteome</keyword>
<dbReference type="Proteomes" id="UP000199118">
    <property type="component" value="Unassembled WGS sequence"/>
</dbReference>
<reference evidence="1 2" key="1">
    <citation type="submission" date="2016-10" db="EMBL/GenBank/DDBJ databases">
        <authorList>
            <person name="de Groot N.N."/>
        </authorList>
    </citation>
    <scope>NUCLEOTIDE SEQUENCE [LARGE SCALE GENOMIC DNA]</scope>
    <source>
        <strain evidence="1 2">DSM 17890</strain>
    </source>
</reference>
<dbReference type="RefSeq" id="WP_092680671.1">
    <property type="nucleotide sequence ID" value="NZ_FNMZ01000002.1"/>
</dbReference>
<sequence>MSDSLPLPPCPSPTAAPAEGLGFALGGAALVARPSGALWWPARRMLTVADLHLGKSGRMARRGGPLLPPYETEETLDRLAAEIAALAPAEVVCLGDSFDDPAAAAALAPATRARLAEMAEGRRWTWAEGNHDPGPNGLTAPGMTHAAELRAGPLVFRHIAAPGWRAGGIAGEGGEREGGEVSGHYHPKGRLPGGGGARACFVLSHGRLILPAFGRYTGGLCARDPAIRALAPEGLALLLGPRVTPVPLSALRPIARLASTGR</sequence>
<accession>A0A1H2WML6</accession>
<dbReference type="SUPFAM" id="SSF56300">
    <property type="entry name" value="Metallo-dependent phosphatases"/>
    <property type="match status" value="1"/>
</dbReference>
<dbReference type="OrthoDB" id="9795838at2"/>
<evidence type="ECO:0000313" key="2">
    <source>
        <dbReference type="Proteomes" id="UP000199118"/>
    </source>
</evidence>
<dbReference type="EMBL" id="FNMZ01000002">
    <property type="protein sequence ID" value="SDW81504.1"/>
    <property type="molecule type" value="Genomic_DNA"/>
</dbReference>
<dbReference type="STRING" id="356660.SAMN05444336_102423"/>